<evidence type="ECO:0000313" key="2">
    <source>
        <dbReference type="EMBL" id="NHO65146.1"/>
    </source>
</evidence>
<protein>
    <recommendedName>
        <fullName evidence="4">DUF2314 domain-containing protein</fullName>
    </recommendedName>
</protein>
<evidence type="ECO:0000256" key="1">
    <source>
        <dbReference type="SAM" id="SignalP"/>
    </source>
</evidence>
<name>A0A9E5JTE1_9GAMM</name>
<feature type="signal peptide" evidence="1">
    <location>
        <begin position="1"/>
        <end position="20"/>
    </location>
</feature>
<keyword evidence="3" id="KW-1185">Reference proteome</keyword>
<reference evidence="2" key="1">
    <citation type="submission" date="2020-03" db="EMBL/GenBank/DDBJ databases">
        <authorList>
            <person name="Guo F."/>
        </authorList>
    </citation>
    <scope>NUCLEOTIDE SEQUENCE</scope>
    <source>
        <strain evidence="2">JCM 30134</strain>
    </source>
</reference>
<evidence type="ECO:0000313" key="3">
    <source>
        <dbReference type="Proteomes" id="UP000787472"/>
    </source>
</evidence>
<accession>A0A9E5JTE1</accession>
<proteinExistence type="predicted"/>
<dbReference type="AlphaFoldDB" id="A0A9E5JTE1"/>
<evidence type="ECO:0008006" key="4">
    <source>
        <dbReference type="Google" id="ProtNLM"/>
    </source>
</evidence>
<organism evidence="2 3">
    <name type="scientific">Pseudomaricurvus hydrocarbonicus</name>
    <dbReference type="NCBI Taxonomy" id="1470433"/>
    <lineage>
        <taxon>Bacteria</taxon>
        <taxon>Pseudomonadati</taxon>
        <taxon>Pseudomonadota</taxon>
        <taxon>Gammaproteobacteria</taxon>
        <taxon>Cellvibrionales</taxon>
        <taxon>Cellvibrionaceae</taxon>
        <taxon>Pseudomaricurvus</taxon>
    </lineage>
</organism>
<dbReference type="Proteomes" id="UP000787472">
    <property type="component" value="Unassembled WGS sequence"/>
</dbReference>
<comment type="caution">
    <text evidence="2">The sequence shown here is derived from an EMBL/GenBank/DDBJ whole genome shotgun (WGS) entry which is preliminary data.</text>
</comment>
<feature type="chain" id="PRO_5038724930" description="DUF2314 domain-containing protein" evidence="1">
    <location>
        <begin position="21"/>
        <end position="169"/>
    </location>
</feature>
<keyword evidence="1" id="KW-0732">Signal</keyword>
<dbReference type="EMBL" id="JAAONZ010000003">
    <property type="protein sequence ID" value="NHO65146.1"/>
    <property type="molecule type" value="Genomic_DNA"/>
</dbReference>
<gene>
    <name evidence="2" type="ORF">G8770_06275</name>
</gene>
<sequence>MIKRIWLLLCLLCMPLASGAADEAEARFAEPPAADRAIEGASTERLASQADAVARVKIAHVNSVINPAMSRPGMLAIEAFSYQLLWGRVWKGESRPGVELWISLNDCPQKLEKGEEYLVFVQQQGAQWTLSGCQQVIPAADAEPRMVQLDRIFKTSAEQIAGLVETASP</sequence>
<dbReference type="RefSeq" id="WP_167183375.1">
    <property type="nucleotide sequence ID" value="NZ_JAAONZ010000003.1"/>
</dbReference>